<dbReference type="Proteomes" id="UP000078397">
    <property type="component" value="Unassembled WGS sequence"/>
</dbReference>
<dbReference type="GeneID" id="28858101"/>
<accession>A0A179FJ05</accession>
<comment type="caution">
    <text evidence="1">The sequence shown here is derived from an EMBL/GenBank/DDBJ whole genome shotgun (WGS) entry which is preliminary data.</text>
</comment>
<gene>
    <name evidence="1" type="ORF">VFPPC_16354</name>
</gene>
<dbReference type="RefSeq" id="XP_018142836.1">
    <property type="nucleotide sequence ID" value="XM_018294107.1"/>
</dbReference>
<evidence type="ECO:0000313" key="1">
    <source>
        <dbReference type="EMBL" id="OAQ65522.1"/>
    </source>
</evidence>
<sequence>MQLFQLIDLTAPWVFLYIRAGRHCKPGWGVRPPSCSDSNRHCIHATKRLLSINHYQDGARRFAIQCSLLPLHDLCVLCYRYRNSVILPQQIQIPRVSHSVPGSRGAVVTMPIYLIAMISPLFSSYEGYFLPVNFIFSYLWLTSFIFSATDWSGVLCREAPLGKCSLKRTVESFNFILLLGL</sequence>
<proteinExistence type="predicted"/>
<dbReference type="EMBL" id="LSBJ02000005">
    <property type="protein sequence ID" value="OAQ65522.1"/>
    <property type="molecule type" value="Genomic_DNA"/>
</dbReference>
<protein>
    <submittedName>
        <fullName evidence="1">Uncharacterized protein</fullName>
    </submittedName>
</protein>
<reference evidence="1 2" key="1">
    <citation type="journal article" date="2016" name="PLoS Pathog.">
        <title>Biosynthesis of antibiotic leucinostatins in bio-control fungus Purpureocillium lilacinum and their inhibition on phytophthora revealed by genome mining.</title>
        <authorList>
            <person name="Wang G."/>
            <person name="Liu Z."/>
            <person name="Lin R."/>
            <person name="Li E."/>
            <person name="Mao Z."/>
            <person name="Ling J."/>
            <person name="Yang Y."/>
            <person name="Yin W.B."/>
            <person name="Xie B."/>
        </authorList>
    </citation>
    <scope>NUCLEOTIDE SEQUENCE [LARGE SCALE GENOMIC DNA]</scope>
    <source>
        <strain evidence="1">170</strain>
    </source>
</reference>
<evidence type="ECO:0000313" key="2">
    <source>
        <dbReference type="Proteomes" id="UP000078397"/>
    </source>
</evidence>
<name>A0A179FJ05_METCM</name>
<dbReference type="AlphaFoldDB" id="A0A179FJ05"/>
<dbReference type="PANTHER" id="PTHR39608:SF2">
    <property type="entry name" value="MARVEL DOMAIN-CONTAINING PROTEIN"/>
    <property type="match status" value="1"/>
</dbReference>
<dbReference type="STRING" id="1380566.A0A179FJ05"/>
<dbReference type="KEGG" id="pchm:VFPPC_16354"/>
<dbReference type="PANTHER" id="PTHR39608">
    <property type="entry name" value="INTEGRAL MEMBRANE PROTEIN (AFU_ORTHOLOGUE AFUA_5G08640)"/>
    <property type="match status" value="1"/>
</dbReference>
<organism evidence="1 2">
    <name type="scientific">Pochonia chlamydosporia 170</name>
    <dbReference type="NCBI Taxonomy" id="1380566"/>
    <lineage>
        <taxon>Eukaryota</taxon>
        <taxon>Fungi</taxon>
        <taxon>Dikarya</taxon>
        <taxon>Ascomycota</taxon>
        <taxon>Pezizomycotina</taxon>
        <taxon>Sordariomycetes</taxon>
        <taxon>Hypocreomycetidae</taxon>
        <taxon>Hypocreales</taxon>
        <taxon>Clavicipitaceae</taxon>
        <taxon>Pochonia</taxon>
    </lineage>
</organism>
<keyword evidence="2" id="KW-1185">Reference proteome</keyword>
<dbReference type="OrthoDB" id="20872at2759"/>